<dbReference type="PANTHER" id="PTHR43004:SF19">
    <property type="entry name" value="BINDING MONOOXYGENASE, PUTATIVE (JCVI)-RELATED"/>
    <property type="match status" value="1"/>
</dbReference>
<keyword evidence="4" id="KW-0274">FAD</keyword>
<evidence type="ECO:0000256" key="2">
    <source>
        <dbReference type="ARBA" id="ARBA00007801"/>
    </source>
</evidence>
<organism evidence="7 8">
    <name type="scientific">Nocardia rhizosphaerihabitans</name>
    <dbReference type="NCBI Taxonomy" id="1691570"/>
    <lineage>
        <taxon>Bacteria</taxon>
        <taxon>Bacillati</taxon>
        <taxon>Actinomycetota</taxon>
        <taxon>Actinomycetes</taxon>
        <taxon>Mycobacteriales</taxon>
        <taxon>Nocardiaceae</taxon>
        <taxon>Nocardia</taxon>
    </lineage>
</organism>
<dbReference type="Gene3D" id="3.40.30.120">
    <property type="match status" value="1"/>
</dbReference>
<sequence length="485" mass="51660">MSDQVLVAGAGPTGLTLAIDLARRGIAVRLVDRAETPFQGSRGDGIQPRTLEVFEDLGVLGAVLSAGRDLPAMHVYFAGAFVGERRMAEPVAPTPDVPYPNGWVLGQSDTEAILRARLAELGGQVEFGTALVDFTHDDTGVTATLLRDGVHETVHASYLVGADGGASTVRKGLGIAFEGSTDDSIRMLLGDVRVDAIDHEFGYWFAGAADQPMDGFTLSPLPGGRRFQFAAPLAEGQSPDSATLQGLADRHAPALGLTLSELSWVTVWRPNIRLAERFRDGRVLLAGDAAHVHPPTGGQGLNTGVQDAYNLGWKLAAALDGDTAPLDTYEPERRTVAARVLGLSTELLDKLVDGDEDAMHRGPETRQLGITYRSPTEQGPLVAGDRAPDAPLHDESGRPIRLFDLFRGPHATLLRFASADRAPVDDPAVRTVEIRHADAPAHPDVADQLASTALVDTDGHAFTAYAATPGTHILIRPDGHLARRW</sequence>
<evidence type="ECO:0000259" key="6">
    <source>
        <dbReference type="Pfam" id="PF01494"/>
    </source>
</evidence>
<name>A0ABQ2K598_9NOCA</name>
<proteinExistence type="inferred from homology"/>
<evidence type="ECO:0000313" key="7">
    <source>
        <dbReference type="EMBL" id="GGN68764.1"/>
    </source>
</evidence>
<dbReference type="InterPro" id="IPR050641">
    <property type="entry name" value="RIFMO-like"/>
</dbReference>
<dbReference type="InterPro" id="IPR036249">
    <property type="entry name" value="Thioredoxin-like_sf"/>
</dbReference>
<dbReference type="NCBIfam" id="NF004832">
    <property type="entry name" value="PRK06184.1"/>
    <property type="match status" value="1"/>
</dbReference>
<feature type="domain" description="FAD-binding" evidence="6">
    <location>
        <begin position="4"/>
        <end position="341"/>
    </location>
</feature>
<dbReference type="PRINTS" id="PR00420">
    <property type="entry name" value="RNGMNOXGNASE"/>
</dbReference>
<protein>
    <submittedName>
        <fullName evidence="7">3-(3-hydroxyphenyl)propionate hydroxylase</fullName>
    </submittedName>
</protein>
<keyword evidence="8" id="KW-1185">Reference proteome</keyword>
<dbReference type="RefSeq" id="WP_189023541.1">
    <property type="nucleotide sequence ID" value="NZ_BMNE01000001.1"/>
</dbReference>
<evidence type="ECO:0000256" key="1">
    <source>
        <dbReference type="ARBA" id="ARBA00001974"/>
    </source>
</evidence>
<dbReference type="Gene3D" id="3.50.50.60">
    <property type="entry name" value="FAD/NAD(P)-binding domain"/>
    <property type="match status" value="1"/>
</dbReference>
<accession>A0ABQ2K598</accession>
<dbReference type="SUPFAM" id="SSF51905">
    <property type="entry name" value="FAD/NAD(P)-binding domain"/>
    <property type="match status" value="1"/>
</dbReference>
<dbReference type="PANTHER" id="PTHR43004">
    <property type="entry name" value="TRK SYSTEM POTASSIUM UPTAKE PROTEIN"/>
    <property type="match status" value="1"/>
</dbReference>
<evidence type="ECO:0000256" key="4">
    <source>
        <dbReference type="ARBA" id="ARBA00022827"/>
    </source>
</evidence>
<comment type="cofactor">
    <cofactor evidence="1">
        <name>FAD</name>
        <dbReference type="ChEBI" id="CHEBI:57692"/>
    </cofactor>
</comment>
<feature type="region of interest" description="Disordered" evidence="5">
    <location>
        <begin position="375"/>
        <end position="394"/>
    </location>
</feature>
<gene>
    <name evidence="7" type="primary">mhpA</name>
    <name evidence="7" type="ORF">GCM10011610_06290</name>
</gene>
<dbReference type="InterPro" id="IPR002938">
    <property type="entry name" value="FAD-bd"/>
</dbReference>
<evidence type="ECO:0000313" key="8">
    <source>
        <dbReference type="Proteomes" id="UP000658127"/>
    </source>
</evidence>
<dbReference type="InterPro" id="IPR036188">
    <property type="entry name" value="FAD/NAD-bd_sf"/>
</dbReference>
<keyword evidence="3" id="KW-0285">Flavoprotein</keyword>
<reference evidence="8" key="1">
    <citation type="journal article" date="2019" name="Int. J. Syst. Evol. Microbiol.">
        <title>The Global Catalogue of Microorganisms (GCM) 10K type strain sequencing project: providing services to taxonomists for standard genome sequencing and annotation.</title>
        <authorList>
            <consortium name="The Broad Institute Genomics Platform"/>
            <consortium name="The Broad Institute Genome Sequencing Center for Infectious Disease"/>
            <person name="Wu L."/>
            <person name="Ma J."/>
        </authorList>
    </citation>
    <scope>NUCLEOTIDE SEQUENCE [LARGE SCALE GENOMIC DNA]</scope>
    <source>
        <strain evidence="8">CGMCC 4.7329</strain>
    </source>
</reference>
<dbReference type="Proteomes" id="UP000658127">
    <property type="component" value="Unassembled WGS sequence"/>
</dbReference>
<comment type="caution">
    <text evidence="7">The sequence shown here is derived from an EMBL/GenBank/DDBJ whole genome shotgun (WGS) entry which is preliminary data.</text>
</comment>
<dbReference type="EMBL" id="BMNE01000001">
    <property type="protein sequence ID" value="GGN68764.1"/>
    <property type="molecule type" value="Genomic_DNA"/>
</dbReference>
<comment type="similarity">
    <text evidence="2">Belongs to the PheA/TfdB FAD monooxygenase family.</text>
</comment>
<dbReference type="Gene3D" id="3.30.70.2450">
    <property type="match status" value="1"/>
</dbReference>
<evidence type="ECO:0000256" key="3">
    <source>
        <dbReference type="ARBA" id="ARBA00022630"/>
    </source>
</evidence>
<dbReference type="SUPFAM" id="SSF52833">
    <property type="entry name" value="Thioredoxin-like"/>
    <property type="match status" value="1"/>
</dbReference>
<evidence type="ECO:0000256" key="5">
    <source>
        <dbReference type="SAM" id="MobiDB-lite"/>
    </source>
</evidence>
<dbReference type="Pfam" id="PF01494">
    <property type="entry name" value="FAD_binding_3"/>
    <property type="match status" value="1"/>
</dbReference>